<evidence type="ECO:0000256" key="1">
    <source>
        <dbReference type="SAM" id="Coils"/>
    </source>
</evidence>
<dbReference type="AlphaFoldDB" id="A0A8S1KU89"/>
<sequence>MLQLLEQNIRSEEELQLIQNQLQDYENLQQLAETIKFIFCKLKKKFQGTNNYQKFFRCESKPENYQKLEQAIQKQEQEIRIHIRLDIT</sequence>
<organism evidence="2 3">
    <name type="scientific">Paramecium primaurelia</name>
    <dbReference type="NCBI Taxonomy" id="5886"/>
    <lineage>
        <taxon>Eukaryota</taxon>
        <taxon>Sar</taxon>
        <taxon>Alveolata</taxon>
        <taxon>Ciliophora</taxon>
        <taxon>Intramacronucleata</taxon>
        <taxon>Oligohymenophorea</taxon>
        <taxon>Peniculida</taxon>
        <taxon>Parameciidae</taxon>
        <taxon>Paramecium</taxon>
    </lineage>
</organism>
<proteinExistence type="predicted"/>
<evidence type="ECO:0000313" key="2">
    <source>
        <dbReference type="EMBL" id="CAD8056892.1"/>
    </source>
</evidence>
<dbReference type="EMBL" id="CAJJDM010000023">
    <property type="protein sequence ID" value="CAD8056892.1"/>
    <property type="molecule type" value="Genomic_DNA"/>
</dbReference>
<evidence type="ECO:0000313" key="3">
    <source>
        <dbReference type="Proteomes" id="UP000688137"/>
    </source>
</evidence>
<gene>
    <name evidence="2" type="ORF">PPRIM_AZ9-3.1.T0250107</name>
</gene>
<feature type="coiled-coil region" evidence="1">
    <location>
        <begin position="58"/>
        <end position="85"/>
    </location>
</feature>
<name>A0A8S1KU89_PARPR</name>
<accession>A0A8S1KU89</accession>
<keyword evidence="3" id="KW-1185">Reference proteome</keyword>
<reference evidence="2" key="1">
    <citation type="submission" date="2021-01" db="EMBL/GenBank/DDBJ databases">
        <authorList>
            <consortium name="Genoscope - CEA"/>
            <person name="William W."/>
        </authorList>
    </citation>
    <scope>NUCLEOTIDE SEQUENCE</scope>
</reference>
<feature type="coiled-coil region" evidence="1">
    <location>
        <begin position="1"/>
        <end position="31"/>
    </location>
</feature>
<keyword evidence="1" id="KW-0175">Coiled coil</keyword>
<dbReference type="Proteomes" id="UP000688137">
    <property type="component" value="Unassembled WGS sequence"/>
</dbReference>
<comment type="caution">
    <text evidence="2">The sequence shown here is derived from an EMBL/GenBank/DDBJ whole genome shotgun (WGS) entry which is preliminary data.</text>
</comment>
<protein>
    <submittedName>
        <fullName evidence="2">Uncharacterized protein</fullName>
    </submittedName>
</protein>